<keyword evidence="2 5" id="KW-0812">Transmembrane</keyword>
<evidence type="ECO:0000256" key="4">
    <source>
        <dbReference type="ARBA" id="ARBA00023136"/>
    </source>
</evidence>
<dbReference type="Gene3D" id="1.10.3470.10">
    <property type="entry name" value="ABC transporter involved in vitamin B12 uptake, BtuC"/>
    <property type="match status" value="1"/>
</dbReference>
<accession>A0ABW3M7H1</accession>
<gene>
    <name evidence="6" type="ORF">ACFQ1S_08255</name>
</gene>
<dbReference type="Proteomes" id="UP001597045">
    <property type="component" value="Unassembled WGS sequence"/>
</dbReference>
<organism evidence="6 7">
    <name type="scientific">Kibdelosporangium lantanae</name>
    <dbReference type="NCBI Taxonomy" id="1497396"/>
    <lineage>
        <taxon>Bacteria</taxon>
        <taxon>Bacillati</taxon>
        <taxon>Actinomycetota</taxon>
        <taxon>Actinomycetes</taxon>
        <taxon>Pseudonocardiales</taxon>
        <taxon>Pseudonocardiaceae</taxon>
        <taxon>Kibdelosporangium</taxon>
    </lineage>
</organism>
<dbReference type="SUPFAM" id="SSF81345">
    <property type="entry name" value="ABC transporter involved in vitamin B12 uptake, BtuC"/>
    <property type="match status" value="1"/>
</dbReference>
<reference evidence="7" key="1">
    <citation type="journal article" date="2019" name="Int. J. Syst. Evol. Microbiol.">
        <title>The Global Catalogue of Microorganisms (GCM) 10K type strain sequencing project: providing services to taxonomists for standard genome sequencing and annotation.</title>
        <authorList>
            <consortium name="The Broad Institute Genomics Platform"/>
            <consortium name="The Broad Institute Genome Sequencing Center for Infectious Disease"/>
            <person name="Wu L."/>
            <person name="Ma J."/>
        </authorList>
    </citation>
    <scope>NUCLEOTIDE SEQUENCE [LARGE SCALE GENOMIC DNA]</scope>
    <source>
        <strain evidence="7">JCM 31486</strain>
    </source>
</reference>
<keyword evidence="4 5" id="KW-0472">Membrane</keyword>
<evidence type="ECO:0000256" key="5">
    <source>
        <dbReference type="SAM" id="Phobius"/>
    </source>
</evidence>
<dbReference type="EMBL" id="JBHTIS010000341">
    <property type="protein sequence ID" value="MFD1045569.1"/>
    <property type="molecule type" value="Genomic_DNA"/>
</dbReference>
<dbReference type="InterPro" id="IPR037294">
    <property type="entry name" value="ABC_BtuC-like"/>
</dbReference>
<evidence type="ECO:0000313" key="6">
    <source>
        <dbReference type="EMBL" id="MFD1045569.1"/>
    </source>
</evidence>
<keyword evidence="3 5" id="KW-1133">Transmembrane helix</keyword>
<evidence type="ECO:0000256" key="2">
    <source>
        <dbReference type="ARBA" id="ARBA00022692"/>
    </source>
</evidence>
<proteinExistence type="predicted"/>
<name>A0ABW3M7H1_9PSEU</name>
<evidence type="ECO:0000256" key="3">
    <source>
        <dbReference type="ARBA" id="ARBA00022989"/>
    </source>
</evidence>
<evidence type="ECO:0000313" key="7">
    <source>
        <dbReference type="Proteomes" id="UP001597045"/>
    </source>
</evidence>
<dbReference type="PROSITE" id="PS51257">
    <property type="entry name" value="PROKAR_LIPOPROTEIN"/>
    <property type="match status" value="1"/>
</dbReference>
<protein>
    <submittedName>
        <fullName evidence="6">Uncharacterized protein</fullName>
    </submittedName>
</protein>
<sequence>MTTHTLRTARSYRVFGLVIGLCLLVLGCLLSVWFGSKDIPFGSTWDVLWHNDGSRDAAIIHSVRIPRTILGLLHLAQTDPDAPNAALLADEATSVFLTTHRQ</sequence>
<keyword evidence="7" id="KW-1185">Reference proteome</keyword>
<evidence type="ECO:0000256" key="1">
    <source>
        <dbReference type="ARBA" id="ARBA00004141"/>
    </source>
</evidence>
<feature type="transmembrane region" description="Helical" evidence="5">
    <location>
        <begin position="12"/>
        <end position="34"/>
    </location>
</feature>
<comment type="caution">
    <text evidence="6">The sequence shown here is derived from an EMBL/GenBank/DDBJ whole genome shotgun (WGS) entry which is preliminary data.</text>
</comment>
<comment type="subcellular location">
    <subcellularLocation>
        <location evidence="1">Membrane</location>
        <topology evidence="1">Multi-pass membrane protein</topology>
    </subcellularLocation>
</comment>